<keyword evidence="3" id="KW-1185">Reference proteome</keyword>
<keyword evidence="1" id="KW-1133">Transmembrane helix</keyword>
<feature type="transmembrane region" description="Helical" evidence="1">
    <location>
        <begin position="88"/>
        <end position="112"/>
    </location>
</feature>
<accession>A0ABW3B775</accession>
<sequence length="223" mass="24859">MYSDRTKKELLEILEQYQMLTFESQLSLNWELESRGLVVDKSALELAIEVKMSQINDLEYLNELGFNATRDNGGVTVTRTSNAIFADVIAVIFGVLVFLLGVYGVGSLVSLFVNGEEINVFSLAVNLAMAGLVLLGFKFLNGIQRLIDFTGFSLSNHAGTITLKKRFDLKLEEIKAKTSELFLESDEDELILKLGERTILNSNADNIVQRLTIERLTSVLKQG</sequence>
<organism evidence="2 3">
    <name type="scientific">Maribacter chungangensis</name>
    <dbReference type="NCBI Taxonomy" id="1069117"/>
    <lineage>
        <taxon>Bacteria</taxon>
        <taxon>Pseudomonadati</taxon>
        <taxon>Bacteroidota</taxon>
        <taxon>Flavobacteriia</taxon>
        <taxon>Flavobacteriales</taxon>
        <taxon>Flavobacteriaceae</taxon>
        <taxon>Maribacter</taxon>
    </lineage>
</organism>
<evidence type="ECO:0000256" key="1">
    <source>
        <dbReference type="SAM" id="Phobius"/>
    </source>
</evidence>
<keyword evidence="1" id="KW-0472">Membrane</keyword>
<protein>
    <submittedName>
        <fullName evidence="2">Uncharacterized protein</fullName>
    </submittedName>
</protein>
<gene>
    <name evidence="2" type="ORF">ACFQZJ_14870</name>
</gene>
<reference evidence="3" key="1">
    <citation type="journal article" date="2019" name="Int. J. Syst. Evol. Microbiol.">
        <title>The Global Catalogue of Microorganisms (GCM) 10K type strain sequencing project: providing services to taxonomists for standard genome sequencing and annotation.</title>
        <authorList>
            <consortium name="The Broad Institute Genomics Platform"/>
            <consortium name="The Broad Institute Genome Sequencing Center for Infectious Disease"/>
            <person name="Wu L."/>
            <person name="Ma J."/>
        </authorList>
    </citation>
    <scope>NUCLEOTIDE SEQUENCE [LARGE SCALE GENOMIC DNA]</scope>
    <source>
        <strain evidence="3">CCUG 61948</strain>
    </source>
</reference>
<evidence type="ECO:0000313" key="2">
    <source>
        <dbReference type="EMBL" id="MFD0798751.1"/>
    </source>
</evidence>
<proteinExistence type="predicted"/>
<dbReference type="RefSeq" id="WP_379935646.1">
    <property type="nucleotide sequence ID" value="NZ_JBHTHY010000014.1"/>
</dbReference>
<comment type="caution">
    <text evidence="2">The sequence shown here is derived from an EMBL/GenBank/DDBJ whole genome shotgun (WGS) entry which is preliminary data.</text>
</comment>
<keyword evidence="1" id="KW-0812">Transmembrane</keyword>
<evidence type="ECO:0000313" key="3">
    <source>
        <dbReference type="Proteomes" id="UP001597012"/>
    </source>
</evidence>
<name>A0ABW3B775_9FLAO</name>
<dbReference type="Proteomes" id="UP001597012">
    <property type="component" value="Unassembled WGS sequence"/>
</dbReference>
<feature type="transmembrane region" description="Helical" evidence="1">
    <location>
        <begin position="118"/>
        <end position="137"/>
    </location>
</feature>
<dbReference type="EMBL" id="JBHTHY010000014">
    <property type="protein sequence ID" value="MFD0798751.1"/>
    <property type="molecule type" value="Genomic_DNA"/>
</dbReference>